<dbReference type="InterPro" id="IPR000326">
    <property type="entry name" value="PAP2/HPO"/>
</dbReference>
<organism evidence="3 4">
    <name type="scientific">Sphingobium algorifonticola</name>
    <dbReference type="NCBI Taxonomy" id="2008318"/>
    <lineage>
        <taxon>Bacteria</taxon>
        <taxon>Pseudomonadati</taxon>
        <taxon>Pseudomonadota</taxon>
        <taxon>Alphaproteobacteria</taxon>
        <taxon>Sphingomonadales</taxon>
        <taxon>Sphingomonadaceae</taxon>
        <taxon>Sphingobium</taxon>
    </lineage>
</organism>
<dbReference type="AlphaFoldDB" id="A0A437J4D7"/>
<feature type="transmembrane region" description="Helical" evidence="1">
    <location>
        <begin position="126"/>
        <end position="148"/>
    </location>
</feature>
<keyword evidence="1" id="KW-0472">Membrane</keyword>
<gene>
    <name evidence="3" type="ORF">ENE74_15715</name>
</gene>
<feature type="transmembrane region" description="Helical" evidence="1">
    <location>
        <begin position="179"/>
        <end position="198"/>
    </location>
</feature>
<reference evidence="3 4" key="1">
    <citation type="submission" date="2019-01" db="EMBL/GenBank/DDBJ databases">
        <authorList>
            <person name="Chen W.-M."/>
        </authorList>
    </citation>
    <scope>NUCLEOTIDE SEQUENCE [LARGE SCALE GENOMIC DNA]</scope>
    <source>
        <strain evidence="3 4">TLA-22</strain>
    </source>
</reference>
<sequence>MSDVMLPRTLPLVLLVSALAMGAASWWAQGPLPGDVALTQAAQAFFGARPAWAEHVTTSATDPWMWGVMLACGLVAALVRNGATGVGIMIGFAVALAADRLLRLFLHVPRPTADLVAVAKPSQSSGLPSTFALVYGATVGIVMLLALARRDGTGRILAVVMAALLLAGCAARVTMGGHWPSQMVASVMLAMSLGLYVLRYGRDD</sequence>
<dbReference type="SUPFAM" id="SSF48317">
    <property type="entry name" value="Acid phosphatase/Vanadium-dependent haloperoxidase"/>
    <property type="match status" value="1"/>
</dbReference>
<dbReference type="InterPro" id="IPR036938">
    <property type="entry name" value="PAP2/HPO_sf"/>
</dbReference>
<evidence type="ECO:0000256" key="1">
    <source>
        <dbReference type="SAM" id="Phobius"/>
    </source>
</evidence>
<feature type="domain" description="Phosphatidic acid phosphatase type 2/haloperoxidase" evidence="2">
    <location>
        <begin position="92"/>
        <end position="200"/>
    </location>
</feature>
<keyword evidence="1" id="KW-1133">Transmembrane helix</keyword>
<keyword evidence="4" id="KW-1185">Reference proteome</keyword>
<keyword evidence="1" id="KW-0812">Transmembrane</keyword>
<comment type="caution">
    <text evidence="3">The sequence shown here is derived from an EMBL/GenBank/DDBJ whole genome shotgun (WGS) entry which is preliminary data.</text>
</comment>
<feature type="transmembrane region" description="Helical" evidence="1">
    <location>
        <begin position="86"/>
        <end position="106"/>
    </location>
</feature>
<proteinExistence type="predicted"/>
<evidence type="ECO:0000313" key="4">
    <source>
        <dbReference type="Proteomes" id="UP000282977"/>
    </source>
</evidence>
<feature type="transmembrane region" description="Helical" evidence="1">
    <location>
        <begin position="155"/>
        <end position="173"/>
    </location>
</feature>
<accession>A0A437J4D7</accession>
<dbReference type="CDD" id="cd01610">
    <property type="entry name" value="PAP2_like"/>
    <property type="match status" value="1"/>
</dbReference>
<evidence type="ECO:0000313" key="3">
    <source>
        <dbReference type="EMBL" id="RVT39485.1"/>
    </source>
</evidence>
<dbReference type="Proteomes" id="UP000282977">
    <property type="component" value="Unassembled WGS sequence"/>
</dbReference>
<dbReference type="Pfam" id="PF01569">
    <property type="entry name" value="PAP2"/>
    <property type="match status" value="1"/>
</dbReference>
<dbReference type="OrthoDB" id="7473699at2"/>
<feature type="transmembrane region" description="Helical" evidence="1">
    <location>
        <begin position="63"/>
        <end position="79"/>
    </location>
</feature>
<name>A0A437J4D7_9SPHN</name>
<dbReference type="EMBL" id="RZUL01000007">
    <property type="protein sequence ID" value="RVT39485.1"/>
    <property type="molecule type" value="Genomic_DNA"/>
</dbReference>
<protein>
    <recommendedName>
        <fullName evidence="2">Phosphatidic acid phosphatase type 2/haloperoxidase domain-containing protein</fullName>
    </recommendedName>
</protein>
<evidence type="ECO:0000259" key="2">
    <source>
        <dbReference type="Pfam" id="PF01569"/>
    </source>
</evidence>